<comment type="caution">
    <text evidence="1">The sequence shown here is derived from an EMBL/GenBank/DDBJ whole genome shotgun (WGS) entry which is preliminary data.</text>
</comment>
<reference evidence="1 2" key="1">
    <citation type="submission" date="2020-02" db="EMBL/GenBank/DDBJ databases">
        <title>Genome sequence of Parvularcula flava strain NH6-79.</title>
        <authorList>
            <person name="Abdul Karim M.H."/>
            <person name="Lam M.Q."/>
            <person name="Chen S.J."/>
            <person name="Yahya A."/>
            <person name="Shahir S."/>
            <person name="Shamsir M.S."/>
            <person name="Chong C.S."/>
        </authorList>
    </citation>
    <scope>NUCLEOTIDE SEQUENCE [LARGE SCALE GENOMIC DNA]</scope>
    <source>
        <strain evidence="1 2">NH6-79</strain>
    </source>
</reference>
<gene>
    <name evidence="1" type="ORF">FF098_004300</name>
</gene>
<organism evidence="1 2">
    <name type="scientific">Aquisalinus luteolus</name>
    <dbReference type="NCBI Taxonomy" id="1566827"/>
    <lineage>
        <taxon>Bacteria</taxon>
        <taxon>Pseudomonadati</taxon>
        <taxon>Pseudomonadota</taxon>
        <taxon>Alphaproteobacteria</taxon>
        <taxon>Parvularculales</taxon>
        <taxon>Parvularculaceae</taxon>
        <taxon>Aquisalinus</taxon>
    </lineage>
</organism>
<sequence>MPAICSPEFIRVRMAGFDWVIRAAQARPAIGSDHTDSAGSLFIQQADLLQEAAEIVLGFLLGRSWPKEQVRQPAIAHIPIRD</sequence>
<name>A0ABX0HGF7_9PROT</name>
<dbReference type="Proteomes" id="UP000818603">
    <property type="component" value="Unassembled WGS sequence"/>
</dbReference>
<evidence type="ECO:0000313" key="2">
    <source>
        <dbReference type="Proteomes" id="UP000818603"/>
    </source>
</evidence>
<dbReference type="RefSeq" id="WP_155137867.1">
    <property type="nucleotide sequence ID" value="NZ_BMGZ01000001.1"/>
</dbReference>
<proteinExistence type="predicted"/>
<protein>
    <submittedName>
        <fullName evidence="1">Uncharacterized protein</fullName>
    </submittedName>
</protein>
<dbReference type="EMBL" id="VCJR02000001">
    <property type="protein sequence ID" value="NHK27124.1"/>
    <property type="molecule type" value="Genomic_DNA"/>
</dbReference>
<accession>A0ABX0HGF7</accession>
<evidence type="ECO:0000313" key="1">
    <source>
        <dbReference type="EMBL" id="NHK27124.1"/>
    </source>
</evidence>
<keyword evidence="2" id="KW-1185">Reference proteome</keyword>